<reference evidence="10 11" key="1">
    <citation type="journal article" date="2016" name="Nat. Commun.">
        <title>Thousands of microbial genomes shed light on interconnected biogeochemical processes in an aquifer system.</title>
        <authorList>
            <person name="Anantharaman K."/>
            <person name="Brown C.T."/>
            <person name="Hug L.A."/>
            <person name="Sharon I."/>
            <person name="Castelle C.J."/>
            <person name="Probst A.J."/>
            <person name="Thomas B.C."/>
            <person name="Singh A."/>
            <person name="Wilkins M.J."/>
            <person name="Karaoz U."/>
            <person name="Brodie E.L."/>
            <person name="Williams K.H."/>
            <person name="Hubbard S.S."/>
            <person name="Banfield J.F."/>
        </authorList>
    </citation>
    <scope>NUCLEOTIDE SEQUENCE [LARGE SCALE GENOMIC DNA]</scope>
</reference>
<feature type="binding site" evidence="8">
    <location>
        <position position="7"/>
    </location>
    <ligand>
        <name>Mg(2+)</name>
        <dbReference type="ChEBI" id="CHEBI:18420"/>
    </ligand>
</feature>
<keyword evidence="4 8" id="KW-0479">Metal-binding</keyword>
<gene>
    <name evidence="8" type="primary">vapC</name>
    <name evidence="10" type="ORF">A2627_00005</name>
</gene>
<evidence type="ECO:0000256" key="1">
    <source>
        <dbReference type="ARBA" id="ARBA00001946"/>
    </source>
</evidence>
<dbReference type="HAMAP" id="MF_00265">
    <property type="entry name" value="VapC_Nob1"/>
    <property type="match status" value="1"/>
</dbReference>
<evidence type="ECO:0000313" key="10">
    <source>
        <dbReference type="EMBL" id="OGM26330.1"/>
    </source>
</evidence>
<feature type="binding site" evidence="8">
    <location>
        <position position="98"/>
    </location>
    <ligand>
        <name>Mg(2+)</name>
        <dbReference type="ChEBI" id="CHEBI:18420"/>
    </ligand>
</feature>
<dbReference type="CDD" id="cd18753">
    <property type="entry name" value="PIN_VapC4-5_FitB-like"/>
    <property type="match status" value="1"/>
</dbReference>
<organism evidence="10 11">
    <name type="scientific">Candidatus Woesebacteria bacterium RIFCSPHIGHO2_01_FULL_39_28</name>
    <dbReference type="NCBI Taxonomy" id="1802496"/>
    <lineage>
        <taxon>Bacteria</taxon>
        <taxon>Candidatus Woeseibacteriota</taxon>
    </lineage>
</organism>
<evidence type="ECO:0000313" key="11">
    <source>
        <dbReference type="Proteomes" id="UP000178851"/>
    </source>
</evidence>
<feature type="domain" description="PIN" evidence="9">
    <location>
        <begin position="4"/>
        <end position="124"/>
    </location>
</feature>
<dbReference type="GO" id="GO:0090729">
    <property type="term" value="F:toxin activity"/>
    <property type="evidence" value="ECO:0007669"/>
    <property type="project" value="UniProtKB-KW"/>
</dbReference>
<dbReference type="EMBL" id="MGGI01000014">
    <property type="protein sequence ID" value="OGM26330.1"/>
    <property type="molecule type" value="Genomic_DNA"/>
</dbReference>
<evidence type="ECO:0000256" key="2">
    <source>
        <dbReference type="ARBA" id="ARBA00022649"/>
    </source>
</evidence>
<evidence type="ECO:0000256" key="5">
    <source>
        <dbReference type="ARBA" id="ARBA00022801"/>
    </source>
</evidence>
<comment type="function">
    <text evidence="8">Toxic component of a toxin-antitoxin (TA) system. An RNase.</text>
</comment>
<name>A0A1F7YGN6_9BACT</name>
<dbReference type="GO" id="GO:0016787">
    <property type="term" value="F:hydrolase activity"/>
    <property type="evidence" value="ECO:0007669"/>
    <property type="project" value="UniProtKB-KW"/>
</dbReference>
<dbReference type="GO" id="GO:0000287">
    <property type="term" value="F:magnesium ion binding"/>
    <property type="evidence" value="ECO:0007669"/>
    <property type="project" value="UniProtKB-UniRule"/>
</dbReference>
<evidence type="ECO:0000256" key="3">
    <source>
        <dbReference type="ARBA" id="ARBA00022722"/>
    </source>
</evidence>
<dbReference type="PANTHER" id="PTHR33653">
    <property type="entry name" value="RIBONUCLEASE VAPC2"/>
    <property type="match status" value="1"/>
</dbReference>
<keyword evidence="2 8" id="KW-1277">Toxin-antitoxin system</keyword>
<evidence type="ECO:0000256" key="8">
    <source>
        <dbReference type="HAMAP-Rule" id="MF_00265"/>
    </source>
</evidence>
<dbReference type="Proteomes" id="UP000178851">
    <property type="component" value="Unassembled WGS sequence"/>
</dbReference>
<dbReference type="AlphaFoldDB" id="A0A1F7YGN6"/>
<evidence type="ECO:0000259" key="9">
    <source>
        <dbReference type="Pfam" id="PF01850"/>
    </source>
</evidence>
<keyword evidence="3 8" id="KW-0540">Nuclease</keyword>
<comment type="cofactor">
    <cofactor evidence="1 8">
        <name>Mg(2+)</name>
        <dbReference type="ChEBI" id="CHEBI:18420"/>
    </cofactor>
</comment>
<comment type="similarity">
    <text evidence="7 8">Belongs to the PINc/VapC protein family.</text>
</comment>
<evidence type="ECO:0000256" key="7">
    <source>
        <dbReference type="ARBA" id="ARBA00038093"/>
    </source>
</evidence>
<protein>
    <recommendedName>
        <fullName evidence="8">Ribonuclease VapC</fullName>
        <shortName evidence="8">RNase VapC</shortName>
        <ecNumber evidence="8">3.1.-.-</ecNumber>
    </recommendedName>
    <alternativeName>
        <fullName evidence="8">Toxin VapC</fullName>
    </alternativeName>
</protein>
<evidence type="ECO:0000256" key="6">
    <source>
        <dbReference type="ARBA" id="ARBA00022842"/>
    </source>
</evidence>
<dbReference type="InterPro" id="IPR029060">
    <property type="entry name" value="PIN-like_dom_sf"/>
</dbReference>
<dbReference type="GO" id="GO:0004540">
    <property type="term" value="F:RNA nuclease activity"/>
    <property type="evidence" value="ECO:0007669"/>
    <property type="project" value="InterPro"/>
</dbReference>
<dbReference type="EC" id="3.1.-.-" evidence="8"/>
<proteinExistence type="inferred from homology"/>
<keyword evidence="6 8" id="KW-0460">Magnesium</keyword>
<dbReference type="InterPro" id="IPR050556">
    <property type="entry name" value="Type_II_TA_system_RNase"/>
</dbReference>
<dbReference type="InterPro" id="IPR002716">
    <property type="entry name" value="PIN_dom"/>
</dbReference>
<evidence type="ECO:0000256" key="4">
    <source>
        <dbReference type="ARBA" id="ARBA00022723"/>
    </source>
</evidence>
<keyword evidence="5 8" id="KW-0378">Hydrolase</keyword>
<dbReference type="InterPro" id="IPR022907">
    <property type="entry name" value="VapC_family"/>
</dbReference>
<accession>A0A1F7YGN6</accession>
<dbReference type="SUPFAM" id="SSF88723">
    <property type="entry name" value="PIN domain-like"/>
    <property type="match status" value="1"/>
</dbReference>
<sequence>MIKILLDTNAYSNLHKGDEFVRKEVEKADRVYLSTVTLGELYLGFKLGSKESLNLKFLQGFLSLPEVSIVDVTKDTAEIYGKVGYGIREQGTPIPMNDIWIACCAIETDSTLITYDEHFLKIKGLKIWNRLS</sequence>
<comment type="caution">
    <text evidence="10">The sequence shown here is derived from an EMBL/GenBank/DDBJ whole genome shotgun (WGS) entry which is preliminary data.</text>
</comment>
<keyword evidence="8" id="KW-0800">Toxin</keyword>
<dbReference type="Pfam" id="PF01850">
    <property type="entry name" value="PIN"/>
    <property type="match status" value="1"/>
</dbReference>
<dbReference type="Gene3D" id="3.40.50.1010">
    <property type="entry name" value="5'-nuclease"/>
    <property type="match status" value="1"/>
</dbReference>
<dbReference type="PANTHER" id="PTHR33653:SF1">
    <property type="entry name" value="RIBONUCLEASE VAPC2"/>
    <property type="match status" value="1"/>
</dbReference>